<dbReference type="GO" id="GO:0102710">
    <property type="term" value="F:D-inositol-3-phosphate glycosyltransferase activity"/>
    <property type="evidence" value="ECO:0007669"/>
    <property type="project" value="UniProtKB-EC"/>
</dbReference>
<dbReference type="InterPro" id="IPR001296">
    <property type="entry name" value="Glyco_trans_1"/>
</dbReference>
<accession>A0A2H9TCI7</accession>
<name>A0A2H9TCI7_9ZZZZ</name>
<dbReference type="AlphaFoldDB" id="A0A2H9TCI7"/>
<protein>
    <submittedName>
        <fullName evidence="3">D-inositol 3-phosphate glycosyltransferase</fullName>
        <ecNumber evidence="3">2.4.1.250</ecNumber>
    </submittedName>
</protein>
<dbReference type="Pfam" id="PF00534">
    <property type="entry name" value="Glycos_transf_1"/>
    <property type="match status" value="1"/>
</dbReference>
<gene>
    <name evidence="3" type="primary">mshA_1</name>
    <name evidence="3" type="ORF">CI610_00082</name>
</gene>
<comment type="caution">
    <text evidence="3">The sequence shown here is derived from an EMBL/GenBank/DDBJ whole genome shotgun (WGS) entry which is preliminary data.</text>
</comment>
<evidence type="ECO:0000259" key="1">
    <source>
        <dbReference type="Pfam" id="PF00534"/>
    </source>
</evidence>
<keyword evidence="3" id="KW-0808">Transferase</keyword>
<feature type="domain" description="Glycosyl transferase family 1" evidence="1">
    <location>
        <begin position="177"/>
        <end position="329"/>
    </location>
</feature>
<dbReference type="EC" id="2.4.1.250" evidence="3"/>
<evidence type="ECO:0000259" key="2">
    <source>
        <dbReference type="Pfam" id="PF13439"/>
    </source>
</evidence>
<reference evidence="3" key="1">
    <citation type="journal article" date="2017" name="Appl. Environ. Microbiol.">
        <title>Molecular characterization of an Endozoicomonas-like organism causing infection in king scallop Pecten maximus L.</title>
        <authorList>
            <person name="Cano I."/>
            <person name="van Aerle R."/>
            <person name="Ross S."/>
            <person name="Verner-Jeffreys D.W."/>
            <person name="Paley R.K."/>
            <person name="Rimmer G."/>
            <person name="Ryder D."/>
            <person name="Hooper P."/>
            <person name="Stone D."/>
            <person name="Feist S.W."/>
        </authorList>
    </citation>
    <scope>NUCLEOTIDE SEQUENCE</scope>
</reference>
<sequence>MTGSPAVVQVIQHFLPGGLEKLALDLHLSSKGQKHHMVVLEGDPSDRQQWGVPMDDRYLHFLSKKPGVTPSLVKRLYALLRNLDADLLHTHHIGPLLYGGMAAKLGNYRHIHTEHDVWHLDNRHRRLLVQGCFHTFQPRVVACSEYVRKGIIRNISGIQPCVVKNGINSRVFKQGNKEAARQSINLPQHVPVIGCAARLAEGKEHDLLLQAFSQLPEHFQLALAGDGERKNSLMHLAEKLGIASRVHFLGVVRDMPLFYQSIDVFCLSSRREGLPLSVLEAQACEKIVVVTDAGGCREAVDGFSGIVVQNNQQESLVCALIRQIERSADPQYAISARKFVLRQGNIDDTVRHYQALYQQVIDSGGHHG</sequence>
<feature type="domain" description="Glycosyltransferase subfamily 4-like N-terminal" evidence="2">
    <location>
        <begin position="17"/>
        <end position="168"/>
    </location>
</feature>
<dbReference type="Pfam" id="PF13439">
    <property type="entry name" value="Glyco_transf_4"/>
    <property type="match status" value="1"/>
</dbReference>
<evidence type="ECO:0000313" key="3">
    <source>
        <dbReference type="EMBL" id="PJE80924.1"/>
    </source>
</evidence>
<proteinExistence type="predicted"/>
<keyword evidence="3" id="KW-0328">Glycosyltransferase</keyword>
<organism evidence="3">
    <name type="scientific">invertebrate metagenome</name>
    <dbReference type="NCBI Taxonomy" id="1711999"/>
    <lineage>
        <taxon>unclassified sequences</taxon>
        <taxon>metagenomes</taxon>
        <taxon>organismal metagenomes</taxon>
    </lineage>
</organism>
<dbReference type="SUPFAM" id="SSF53756">
    <property type="entry name" value="UDP-Glycosyltransferase/glycogen phosphorylase"/>
    <property type="match status" value="1"/>
</dbReference>
<dbReference type="EMBL" id="NSIT01000002">
    <property type="protein sequence ID" value="PJE80924.1"/>
    <property type="molecule type" value="Genomic_DNA"/>
</dbReference>
<dbReference type="InterPro" id="IPR028098">
    <property type="entry name" value="Glyco_trans_4-like_N"/>
</dbReference>
<dbReference type="PANTHER" id="PTHR12526">
    <property type="entry name" value="GLYCOSYLTRANSFERASE"/>
    <property type="match status" value="1"/>
</dbReference>
<dbReference type="Gene3D" id="3.40.50.2000">
    <property type="entry name" value="Glycogen Phosphorylase B"/>
    <property type="match status" value="2"/>
</dbReference>